<gene>
    <name evidence="6" type="ORF">D9Q98_003662</name>
</gene>
<dbReference type="Pfam" id="PF01753">
    <property type="entry name" value="zf-MYND"/>
    <property type="match status" value="1"/>
</dbReference>
<protein>
    <recommendedName>
        <fullName evidence="5">MYND-type domain-containing protein</fullName>
    </recommendedName>
</protein>
<evidence type="ECO:0000313" key="7">
    <source>
        <dbReference type="Proteomes" id="UP001055712"/>
    </source>
</evidence>
<dbReference type="Gene3D" id="6.10.140.2220">
    <property type="match status" value="1"/>
</dbReference>
<evidence type="ECO:0000256" key="3">
    <source>
        <dbReference type="ARBA" id="ARBA00022833"/>
    </source>
</evidence>
<feature type="domain" description="MYND-type" evidence="5">
    <location>
        <begin position="554"/>
        <end position="604"/>
    </location>
</feature>
<dbReference type="AlphaFoldDB" id="A0A9D4TT08"/>
<dbReference type="Proteomes" id="UP001055712">
    <property type="component" value="Unassembled WGS sequence"/>
</dbReference>
<dbReference type="GO" id="GO:0008270">
    <property type="term" value="F:zinc ion binding"/>
    <property type="evidence" value="ECO:0007669"/>
    <property type="project" value="UniProtKB-KW"/>
</dbReference>
<evidence type="ECO:0000313" key="6">
    <source>
        <dbReference type="EMBL" id="KAI3433859.1"/>
    </source>
</evidence>
<evidence type="ECO:0000256" key="4">
    <source>
        <dbReference type="PROSITE-ProRule" id="PRU00134"/>
    </source>
</evidence>
<dbReference type="PROSITE" id="PS50865">
    <property type="entry name" value="ZF_MYND_2"/>
    <property type="match status" value="1"/>
</dbReference>
<evidence type="ECO:0000259" key="5">
    <source>
        <dbReference type="PROSITE" id="PS50865"/>
    </source>
</evidence>
<accession>A0A9D4TT08</accession>
<name>A0A9D4TT08_CHLVU</name>
<reference evidence="6" key="2">
    <citation type="submission" date="2020-11" db="EMBL/GenBank/DDBJ databases">
        <authorList>
            <person name="Cecchin M."/>
            <person name="Marcolungo L."/>
            <person name="Rossato M."/>
            <person name="Girolomoni L."/>
            <person name="Cosentino E."/>
            <person name="Cuine S."/>
            <person name="Li-Beisson Y."/>
            <person name="Delledonne M."/>
            <person name="Ballottari M."/>
        </authorList>
    </citation>
    <scope>NUCLEOTIDE SEQUENCE</scope>
    <source>
        <strain evidence="6">211/11P</strain>
        <tissue evidence="6">Whole cell</tissue>
    </source>
</reference>
<evidence type="ECO:0000256" key="2">
    <source>
        <dbReference type="ARBA" id="ARBA00022771"/>
    </source>
</evidence>
<dbReference type="OrthoDB" id="265717at2759"/>
<sequence length="625" mass="64284">MAPSAAGLVTSAVAEVCDMDSTSPIYLDGFSQRMSRLHETVDRVMAGSSDPEAFASLDRAIQAGARRLSALGTRLAAAVSSTGAAPISSISSQFWAACILCRENESAAKHFTAQTPPEALLAWLSTAIGAASAVQDRGDDQGLARGAQAVVAAIISPHIVILPPPFNLTPLCSTARALASPALCGTFKELLTQPASNGGISTSSQRLMRSAAQLLEPVPPSSPDCPQPLLRLLTHLPAAIRDVSEDDWAAASAAFQYDVTGFVRDSVPTLLDVLATLAGQEPTVSEAGAAAAGSGTGIHSLAEVPEWCAAGCALLRSLPHVAALGRAVQQRQGPGAELYQAGAALSARLASTASVVVQACHEYCTSTGRGGFWSAADGAAAVKALWLFHTTLCRKIHCFEAGEPVPSSWINGLLDAVRRCLAAAASVADHATAAEASTATIEAPPSAMRRQLRAMSVAHVEAVLAAVTLNPALDNAVVGAGLLDAVKHGPAALAYSPAVLQALERVAAPLVDASQGAAAGASVRAEMAALLNREAQPDEALELAQAAATRSCAYLHCDNLAFGEGGPAAGQGTGSRRCSRCQVAWYCDTTCSRADWQTGHRRVCRALGAAKMAQQQAQRQQDDAA</sequence>
<dbReference type="SUPFAM" id="SSF144232">
    <property type="entry name" value="HIT/MYND zinc finger-like"/>
    <property type="match status" value="1"/>
</dbReference>
<keyword evidence="2 4" id="KW-0863">Zinc-finger</keyword>
<keyword evidence="1" id="KW-0479">Metal-binding</keyword>
<keyword evidence="7" id="KW-1185">Reference proteome</keyword>
<dbReference type="InterPro" id="IPR002893">
    <property type="entry name" value="Znf_MYND"/>
</dbReference>
<reference evidence="6" key="1">
    <citation type="journal article" date="2019" name="Plant J.">
        <title>Chlorella vulgaris genome assembly and annotation reveals the molecular basis for metabolic acclimation to high light conditions.</title>
        <authorList>
            <person name="Cecchin M."/>
            <person name="Marcolungo L."/>
            <person name="Rossato M."/>
            <person name="Girolomoni L."/>
            <person name="Cosentino E."/>
            <person name="Cuine S."/>
            <person name="Li-Beisson Y."/>
            <person name="Delledonne M."/>
            <person name="Ballottari M."/>
        </authorList>
    </citation>
    <scope>NUCLEOTIDE SEQUENCE</scope>
    <source>
        <strain evidence="6">211/11P</strain>
    </source>
</reference>
<proteinExistence type="predicted"/>
<organism evidence="6 7">
    <name type="scientific">Chlorella vulgaris</name>
    <name type="common">Green alga</name>
    <dbReference type="NCBI Taxonomy" id="3077"/>
    <lineage>
        <taxon>Eukaryota</taxon>
        <taxon>Viridiplantae</taxon>
        <taxon>Chlorophyta</taxon>
        <taxon>core chlorophytes</taxon>
        <taxon>Trebouxiophyceae</taxon>
        <taxon>Chlorellales</taxon>
        <taxon>Chlorellaceae</taxon>
        <taxon>Chlorella clade</taxon>
        <taxon>Chlorella</taxon>
    </lineage>
</organism>
<comment type="caution">
    <text evidence="6">The sequence shown here is derived from an EMBL/GenBank/DDBJ whole genome shotgun (WGS) entry which is preliminary data.</text>
</comment>
<dbReference type="EMBL" id="SIDB01000004">
    <property type="protein sequence ID" value="KAI3433859.1"/>
    <property type="molecule type" value="Genomic_DNA"/>
</dbReference>
<evidence type="ECO:0000256" key="1">
    <source>
        <dbReference type="ARBA" id="ARBA00022723"/>
    </source>
</evidence>
<keyword evidence="3" id="KW-0862">Zinc</keyword>